<protein>
    <submittedName>
        <fullName evidence="1">Uncharacterized protein</fullName>
    </submittedName>
</protein>
<name>A0ABD3T0W0_9LAMI</name>
<dbReference type="Proteomes" id="UP001634393">
    <property type="component" value="Unassembled WGS sequence"/>
</dbReference>
<reference evidence="1 2" key="1">
    <citation type="submission" date="2024-12" db="EMBL/GenBank/DDBJ databases">
        <title>The unique morphological basis and parallel evolutionary history of personate flowers in Penstemon.</title>
        <authorList>
            <person name="Depatie T.H."/>
            <person name="Wessinger C.A."/>
        </authorList>
    </citation>
    <scope>NUCLEOTIDE SEQUENCE [LARGE SCALE GENOMIC DNA]</scope>
    <source>
        <strain evidence="1">WTNN_2</strain>
        <tissue evidence="1">Leaf</tissue>
    </source>
</reference>
<sequence>MADSSGTTLMDLITSDVINLLHLLNKLVSSLTEKDDIWMVAIGFSVNLCSLTVK</sequence>
<proteinExistence type="predicted"/>
<keyword evidence="2" id="KW-1185">Reference proteome</keyword>
<dbReference type="EMBL" id="JBJXBP010000005">
    <property type="protein sequence ID" value="KAL3830098.1"/>
    <property type="molecule type" value="Genomic_DNA"/>
</dbReference>
<comment type="caution">
    <text evidence="1">The sequence shown here is derived from an EMBL/GenBank/DDBJ whole genome shotgun (WGS) entry which is preliminary data.</text>
</comment>
<dbReference type="AlphaFoldDB" id="A0ABD3T0W0"/>
<gene>
    <name evidence="1" type="ORF">ACJIZ3_018900</name>
</gene>
<evidence type="ECO:0000313" key="2">
    <source>
        <dbReference type="Proteomes" id="UP001634393"/>
    </source>
</evidence>
<evidence type="ECO:0000313" key="1">
    <source>
        <dbReference type="EMBL" id="KAL3830098.1"/>
    </source>
</evidence>
<organism evidence="1 2">
    <name type="scientific">Penstemon smallii</name>
    <dbReference type="NCBI Taxonomy" id="265156"/>
    <lineage>
        <taxon>Eukaryota</taxon>
        <taxon>Viridiplantae</taxon>
        <taxon>Streptophyta</taxon>
        <taxon>Embryophyta</taxon>
        <taxon>Tracheophyta</taxon>
        <taxon>Spermatophyta</taxon>
        <taxon>Magnoliopsida</taxon>
        <taxon>eudicotyledons</taxon>
        <taxon>Gunneridae</taxon>
        <taxon>Pentapetalae</taxon>
        <taxon>asterids</taxon>
        <taxon>lamiids</taxon>
        <taxon>Lamiales</taxon>
        <taxon>Plantaginaceae</taxon>
        <taxon>Cheloneae</taxon>
        <taxon>Penstemon</taxon>
    </lineage>
</organism>
<accession>A0ABD3T0W0</accession>